<dbReference type="SUPFAM" id="SSF53300">
    <property type="entry name" value="vWA-like"/>
    <property type="match status" value="1"/>
</dbReference>
<name>A0A9E1GMQ0_9FIRM</name>
<evidence type="ECO:0000313" key="4">
    <source>
        <dbReference type="Proteomes" id="UP000811365"/>
    </source>
</evidence>
<evidence type="ECO:0000259" key="2">
    <source>
        <dbReference type="PROSITE" id="PS50234"/>
    </source>
</evidence>
<feature type="compositionally biased region" description="Polar residues" evidence="1">
    <location>
        <begin position="264"/>
        <end position="281"/>
    </location>
</feature>
<dbReference type="InterPro" id="IPR006538">
    <property type="entry name" value="CobT"/>
</dbReference>
<dbReference type="InterPro" id="IPR002035">
    <property type="entry name" value="VWF_A"/>
</dbReference>
<dbReference type="Proteomes" id="UP000811365">
    <property type="component" value="Unassembled WGS sequence"/>
</dbReference>
<gene>
    <name evidence="3" type="ORF">KH315_14005</name>
</gene>
<dbReference type="Gene3D" id="3.40.50.410">
    <property type="entry name" value="von Willebrand factor, type A domain"/>
    <property type="match status" value="1"/>
</dbReference>
<feature type="compositionally biased region" description="Low complexity" evidence="1">
    <location>
        <begin position="282"/>
        <end position="296"/>
    </location>
</feature>
<dbReference type="PANTHER" id="PTHR41248">
    <property type="entry name" value="NORD PROTEIN"/>
    <property type="match status" value="1"/>
</dbReference>
<dbReference type="PROSITE" id="PS50234">
    <property type="entry name" value="VWFA"/>
    <property type="match status" value="1"/>
</dbReference>
<feature type="domain" description="VWFA" evidence="2">
    <location>
        <begin position="461"/>
        <end position="635"/>
    </location>
</feature>
<protein>
    <recommendedName>
        <fullName evidence="2">VWFA domain-containing protein</fullName>
    </recommendedName>
</protein>
<dbReference type="Pfam" id="PF06213">
    <property type="entry name" value="CobT"/>
    <property type="match status" value="1"/>
</dbReference>
<dbReference type="InterPro" id="IPR036465">
    <property type="entry name" value="vWFA_dom_sf"/>
</dbReference>
<dbReference type="AlphaFoldDB" id="A0A9E1GMQ0"/>
<proteinExistence type="predicted"/>
<comment type="caution">
    <text evidence="3">The sequence shown here is derived from an EMBL/GenBank/DDBJ whole genome shotgun (WGS) entry which is preliminary data.</text>
</comment>
<feature type="region of interest" description="Disordered" evidence="1">
    <location>
        <begin position="354"/>
        <end position="376"/>
    </location>
</feature>
<sequence>MRMQFDFLKSLPITAGIIGNKLGVEVCIGNCAKTDGQTITLPATLDERDISRNELLGFLIHEAAHVRFTKMFKHSELSNLLAQCPIAFSLLNCIEDARIEKLICKEYAGARFLLDQAHESALVEMCSPEYKWNAPTALGMYLLLRCEQSYHPEVTPTTDAVRNKFVQFFGEDIAKAVDKELECFPKLTSTRDVIKCVNRIIALLQSKLDDMKQDAQQGGQSGSGQEDSENDKAGEQQGSSGQSNASQSSDGGSSQQNSGDGNSCAGSQEGCSGQESNANSFAESNDGDGNSSSSAEQQQSGKNGSATTDDKAGAGKKKGTKKIERSLTSTLSNRCRIDESFDLSKAIQKKLNELKKDDPDAAGCGSSSPTTYGKVVPPMTYIPSMENRQTLKKGNERLARAKMDSVVARRALLGILQAKSREGVYTANSGRRIQVSRLSRLTTGSTKIFERREEVPAIDTSVSLLLDLSGSVGKADDMAIRAALALIYAMQSIPKTKAALTVFPGCIGQRGEACVTMIPFGSKPEKYAHGIGSLTSGGSTPLAETLVQTCVELSKRHEHRKIIIVVTDGCINENARTMLAKVAKSGMTLVGIGVGQHLASNFFSEAFPISAVIKDFSELQNALMNISKQVLLHNN</sequence>
<dbReference type="EMBL" id="JAGZYH010000082">
    <property type="protein sequence ID" value="MBS6623242.1"/>
    <property type="molecule type" value="Genomic_DNA"/>
</dbReference>
<feature type="region of interest" description="Disordered" evidence="1">
    <location>
        <begin position="212"/>
        <end position="325"/>
    </location>
</feature>
<dbReference type="SMART" id="SM00327">
    <property type="entry name" value="VWA"/>
    <property type="match status" value="1"/>
</dbReference>
<organism evidence="3 4">
    <name type="scientific">Faecalibacterium prausnitzii</name>
    <dbReference type="NCBI Taxonomy" id="853"/>
    <lineage>
        <taxon>Bacteria</taxon>
        <taxon>Bacillati</taxon>
        <taxon>Bacillota</taxon>
        <taxon>Clostridia</taxon>
        <taxon>Eubacteriales</taxon>
        <taxon>Oscillospiraceae</taxon>
        <taxon>Faecalibacterium</taxon>
    </lineage>
</organism>
<reference evidence="3" key="1">
    <citation type="submission" date="2021-02" db="EMBL/GenBank/DDBJ databases">
        <title>Infant gut strain persistence is associated with maternal origin, phylogeny, and functional potential including surface adhesion and iron acquisition.</title>
        <authorList>
            <person name="Lou Y.C."/>
        </authorList>
    </citation>
    <scope>NUCLEOTIDE SEQUENCE</scope>
    <source>
        <strain evidence="3">L2_039_000G1_dasL2_039_000G1_maxbin2.maxbin.077</strain>
    </source>
</reference>
<evidence type="ECO:0000313" key="3">
    <source>
        <dbReference type="EMBL" id="MBS6623242.1"/>
    </source>
</evidence>
<feature type="compositionally biased region" description="Low complexity" evidence="1">
    <location>
        <begin position="236"/>
        <end position="263"/>
    </location>
</feature>
<dbReference type="InterPro" id="IPR051928">
    <property type="entry name" value="NorD/CobT"/>
</dbReference>
<dbReference type="PANTHER" id="PTHR41248:SF1">
    <property type="entry name" value="NORD PROTEIN"/>
    <property type="match status" value="1"/>
</dbReference>
<evidence type="ECO:0000256" key="1">
    <source>
        <dbReference type="SAM" id="MobiDB-lite"/>
    </source>
</evidence>
<accession>A0A9E1GMQ0</accession>
<dbReference type="GO" id="GO:0009236">
    <property type="term" value="P:cobalamin biosynthetic process"/>
    <property type="evidence" value="ECO:0007669"/>
    <property type="project" value="InterPro"/>
</dbReference>